<dbReference type="AlphaFoldDB" id="A0A084ALI7"/>
<sequence>MARSGYRWTVWKTLLTAGALVSGVLGDDILSTNGFTNCMDNSDIKVERVDITYNNSNKTVNFNVAGSSTGEQRVKAVLSVTAYGNPIYENEFDPCDDSTFVSQLCPVPEGRFSAWGSQQIPEEFADVVPGIAFQFPDIAAQATLELRDRDGGQNVACIQSQVTNGRTASLPAVSYVAAGIAGAALIASGLSAIASAVGGGAAGGAGSASPGFTEVVSWFQGLAMNGMLSVNYPPIYRSFTKNFAFSTGIISWGQLQTSIDDFRSSTGGNLTADSFEFLQNATLVFADNSTVTPAQTFRRRAAQQFAHLMARQFDFGSGGSEETDGEAEDSTQIQQVASGIQAYVEQLAVPKSNVFMNVLLVVAIIVAIIVVGILLTKLVLEFWALFGNFPKSLAGFRKHYWGTMARSITSLVLVLYGVWVLYCVFQFTNGDSWAAQTLAGVTLAIFTGILAFFSWKIYTTARKLKDAEGDARALYEDKSIWIKYSLFYEAYRKNYWWLFIPFIIYMLLKGIAIAALDSQGMVQTIIVLAVEASLLILLLWSRPFERRSGNVINIIIQVVRVLSMVCILVFVEEFGIEQTTQTITGIVLIVVQSTLTGILAILIAWNAINACCKANPHRQRRKEMEKLQRDMDTLTPLDARNSLLFTTGKPPVFAHTSISEKRSSRSASPDVYAVAEEGLRPALAPSGGPLYRPLTPSMPFDVNQSLVRGAAPLGAQDQARYAAYSPGGYRGY</sequence>
<evidence type="ECO:0000256" key="7">
    <source>
        <dbReference type="SAM" id="Phobius"/>
    </source>
</evidence>
<name>A0A084ALI7_STACB</name>
<dbReference type="Pfam" id="PF06011">
    <property type="entry name" value="TRP"/>
    <property type="match status" value="1"/>
</dbReference>
<reference evidence="10 11" key="1">
    <citation type="journal article" date="2014" name="BMC Genomics">
        <title>Comparative genome sequencing reveals chemotype-specific gene clusters in the toxigenic black mold Stachybotrys.</title>
        <authorList>
            <person name="Semeiks J."/>
            <person name="Borek D."/>
            <person name="Otwinowski Z."/>
            <person name="Grishin N.V."/>
        </authorList>
    </citation>
    <scope>NUCLEOTIDE SEQUENCE [LARGE SCALE GENOMIC DNA]</scope>
    <source>
        <strain evidence="11">CBS 109288 / IBT 7711</strain>
    </source>
</reference>
<dbReference type="GO" id="GO:0055085">
    <property type="term" value="P:transmembrane transport"/>
    <property type="evidence" value="ECO:0007669"/>
    <property type="project" value="TreeGrafter"/>
</dbReference>
<dbReference type="PANTHER" id="PTHR31145">
    <property type="entry name" value="INTEGRAL MEMBRANE PROTEIN (AFU_ORTHOLOGUE AFUA_7G01610)"/>
    <property type="match status" value="1"/>
</dbReference>
<proteinExistence type="inferred from homology"/>
<feature type="transmembrane region" description="Helical" evidence="7">
    <location>
        <begin position="495"/>
        <end position="515"/>
    </location>
</feature>
<dbReference type="HOGENOM" id="CLU_013753_0_0_1"/>
<evidence type="ECO:0000313" key="11">
    <source>
        <dbReference type="Proteomes" id="UP000028045"/>
    </source>
</evidence>
<feature type="transmembrane region" description="Helical" evidence="7">
    <location>
        <begin position="433"/>
        <end position="455"/>
    </location>
</feature>
<dbReference type="Pfam" id="PF14558">
    <property type="entry name" value="TRP_N"/>
    <property type="match status" value="1"/>
</dbReference>
<evidence type="ECO:0000256" key="6">
    <source>
        <dbReference type="ARBA" id="ARBA00023136"/>
    </source>
</evidence>
<dbReference type="GO" id="GO:0016020">
    <property type="term" value="C:membrane"/>
    <property type="evidence" value="ECO:0007669"/>
    <property type="project" value="UniProtKB-SubCell"/>
</dbReference>
<evidence type="ECO:0000259" key="9">
    <source>
        <dbReference type="SMART" id="SM01320"/>
    </source>
</evidence>
<feature type="chain" id="PRO_5001771039" description="ML-like domain-containing protein" evidence="8">
    <location>
        <begin position="27"/>
        <end position="732"/>
    </location>
</feature>
<dbReference type="InterPro" id="IPR032800">
    <property type="entry name" value="TRP_N"/>
</dbReference>
<dbReference type="SMART" id="SM01320">
    <property type="entry name" value="TRP_N"/>
    <property type="match status" value="1"/>
</dbReference>
<organism evidence="10 11">
    <name type="scientific">Stachybotrys chartarum (strain CBS 109288 / IBT 7711)</name>
    <name type="common">Toxic black mold</name>
    <name type="synonym">Stilbospora chartarum</name>
    <dbReference type="NCBI Taxonomy" id="1280523"/>
    <lineage>
        <taxon>Eukaryota</taxon>
        <taxon>Fungi</taxon>
        <taxon>Dikarya</taxon>
        <taxon>Ascomycota</taxon>
        <taxon>Pezizomycotina</taxon>
        <taxon>Sordariomycetes</taxon>
        <taxon>Hypocreomycetidae</taxon>
        <taxon>Hypocreales</taxon>
        <taxon>Stachybotryaceae</taxon>
        <taxon>Stachybotrys</taxon>
    </lineage>
</organism>
<feature type="signal peptide" evidence="8">
    <location>
        <begin position="1"/>
        <end position="26"/>
    </location>
</feature>
<dbReference type="EMBL" id="KL648669">
    <property type="protein sequence ID" value="KEY66166.1"/>
    <property type="molecule type" value="Genomic_DNA"/>
</dbReference>
<dbReference type="PANTHER" id="PTHR31145:SF5">
    <property type="entry name" value="DUF907 DOMAIN PROTEIN (AFU_ORTHOLOGUE AFUA_2G06100)"/>
    <property type="match status" value="1"/>
</dbReference>
<evidence type="ECO:0000256" key="4">
    <source>
        <dbReference type="ARBA" id="ARBA00022729"/>
    </source>
</evidence>
<dbReference type="OrthoDB" id="2115177at2759"/>
<evidence type="ECO:0000256" key="5">
    <source>
        <dbReference type="ARBA" id="ARBA00022989"/>
    </source>
</evidence>
<feature type="transmembrane region" description="Helical" evidence="7">
    <location>
        <begin position="583"/>
        <end position="612"/>
    </location>
</feature>
<accession>A0A084ALI7</accession>
<feature type="transmembrane region" description="Helical" evidence="7">
    <location>
        <begin position="407"/>
        <end position="427"/>
    </location>
</feature>
<keyword evidence="5 7" id="KW-1133">Transmembrane helix</keyword>
<dbReference type="InterPro" id="IPR040241">
    <property type="entry name" value="TRP_Flc/Pkd2-like"/>
</dbReference>
<evidence type="ECO:0000256" key="1">
    <source>
        <dbReference type="ARBA" id="ARBA00004141"/>
    </source>
</evidence>
<comment type="similarity">
    <text evidence="2">Belongs to the transient receptor potential (TRP) ion channel family.</text>
</comment>
<dbReference type="GO" id="GO:0009272">
    <property type="term" value="P:fungal-type cell wall biogenesis"/>
    <property type="evidence" value="ECO:0007669"/>
    <property type="project" value="TreeGrafter"/>
</dbReference>
<feature type="transmembrane region" description="Helical" evidence="7">
    <location>
        <begin position="552"/>
        <end position="571"/>
    </location>
</feature>
<keyword evidence="6 7" id="KW-0472">Membrane</keyword>
<evidence type="ECO:0000256" key="8">
    <source>
        <dbReference type="SAM" id="SignalP"/>
    </source>
</evidence>
<keyword evidence="4 8" id="KW-0732">Signal</keyword>
<feature type="transmembrane region" description="Helical" evidence="7">
    <location>
        <begin position="521"/>
        <end position="540"/>
    </location>
</feature>
<evidence type="ECO:0000256" key="3">
    <source>
        <dbReference type="ARBA" id="ARBA00022692"/>
    </source>
</evidence>
<keyword evidence="11" id="KW-1185">Reference proteome</keyword>
<protein>
    <recommendedName>
        <fullName evidence="9">ML-like domain-containing protein</fullName>
    </recommendedName>
</protein>
<feature type="domain" description="ML-like" evidence="9">
    <location>
        <begin position="28"/>
        <end position="169"/>
    </location>
</feature>
<comment type="subcellular location">
    <subcellularLocation>
        <location evidence="1">Membrane</location>
        <topology evidence="1">Multi-pass membrane protein</topology>
    </subcellularLocation>
</comment>
<dbReference type="InterPro" id="IPR010308">
    <property type="entry name" value="TRP_C"/>
</dbReference>
<keyword evidence="3 7" id="KW-0812">Transmembrane</keyword>
<feature type="transmembrane region" description="Helical" evidence="7">
    <location>
        <begin position="354"/>
        <end position="386"/>
    </location>
</feature>
<evidence type="ECO:0000256" key="2">
    <source>
        <dbReference type="ARBA" id="ARBA00010642"/>
    </source>
</evidence>
<gene>
    <name evidence="10" type="ORF">S7711_05335</name>
</gene>
<dbReference type="Proteomes" id="UP000028045">
    <property type="component" value="Unassembled WGS sequence"/>
</dbReference>
<evidence type="ECO:0000313" key="10">
    <source>
        <dbReference type="EMBL" id="KEY66166.1"/>
    </source>
</evidence>